<gene>
    <name evidence="1" type="ORF">A2U01_0025348</name>
</gene>
<sequence length="76" mass="9079">WSDVSKLRTEMKEKGMTRIPGSSWIEVRGKVHAFLKADHDHNKNDEIYVLLRNFFEHLRENESSDWLNHYCDFSAI</sequence>
<organism evidence="1 2">
    <name type="scientific">Trifolium medium</name>
    <dbReference type="NCBI Taxonomy" id="97028"/>
    <lineage>
        <taxon>Eukaryota</taxon>
        <taxon>Viridiplantae</taxon>
        <taxon>Streptophyta</taxon>
        <taxon>Embryophyta</taxon>
        <taxon>Tracheophyta</taxon>
        <taxon>Spermatophyta</taxon>
        <taxon>Magnoliopsida</taxon>
        <taxon>eudicotyledons</taxon>
        <taxon>Gunneridae</taxon>
        <taxon>Pentapetalae</taxon>
        <taxon>rosids</taxon>
        <taxon>fabids</taxon>
        <taxon>Fabales</taxon>
        <taxon>Fabaceae</taxon>
        <taxon>Papilionoideae</taxon>
        <taxon>50 kb inversion clade</taxon>
        <taxon>NPAAA clade</taxon>
        <taxon>Hologalegina</taxon>
        <taxon>IRL clade</taxon>
        <taxon>Trifolieae</taxon>
        <taxon>Trifolium</taxon>
    </lineage>
</organism>
<dbReference type="Pfam" id="PF20431">
    <property type="entry name" value="E_motif"/>
    <property type="match status" value="1"/>
</dbReference>
<dbReference type="AlphaFoldDB" id="A0A392NWW9"/>
<keyword evidence="2" id="KW-1185">Reference proteome</keyword>
<feature type="non-terminal residue" evidence="1">
    <location>
        <position position="1"/>
    </location>
</feature>
<evidence type="ECO:0000313" key="2">
    <source>
        <dbReference type="Proteomes" id="UP000265520"/>
    </source>
</evidence>
<accession>A0A392NWW9</accession>
<dbReference type="Proteomes" id="UP000265520">
    <property type="component" value="Unassembled WGS sequence"/>
</dbReference>
<reference evidence="1 2" key="1">
    <citation type="journal article" date="2018" name="Front. Plant Sci.">
        <title>Red Clover (Trifolium pratense) and Zigzag Clover (T. medium) - A Picture of Genomic Similarities and Differences.</title>
        <authorList>
            <person name="Dluhosova J."/>
            <person name="Istvanek J."/>
            <person name="Nedelnik J."/>
            <person name="Repkova J."/>
        </authorList>
    </citation>
    <scope>NUCLEOTIDE SEQUENCE [LARGE SCALE GENOMIC DNA]</scope>
    <source>
        <strain evidence="2">cv. 10/8</strain>
        <tissue evidence="1">Leaf</tissue>
    </source>
</reference>
<dbReference type="EMBL" id="LXQA010054928">
    <property type="protein sequence ID" value="MCI04301.1"/>
    <property type="molecule type" value="Genomic_DNA"/>
</dbReference>
<protein>
    <submittedName>
        <fullName evidence="1">Pentatricopeptide repeat-containing protein</fullName>
    </submittedName>
</protein>
<evidence type="ECO:0000313" key="1">
    <source>
        <dbReference type="EMBL" id="MCI04301.1"/>
    </source>
</evidence>
<name>A0A392NWW9_9FABA</name>
<comment type="caution">
    <text evidence="1">The sequence shown here is derived from an EMBL/GenBank/DDBJ whole genome shotgun (WGS) entry which is preliminary data.</text>
</comment>
<dbReference type="InterPro" id="IPR046848">
    <property type="entry name" value="E_motif"/>
</dbReference>
<proteinExistence type="predicted"/>